<reference evidence="2 3" key="1">
    <citation type="submission" date="2017-04" db="EMBL/GenBank/DDBJ databases">
        <authorList>
            <person name="Afonso C.L."/>
            <person name="Miller P.J."/>
            <person name="Scott M.A."/>
            <person name="Spackman E."/>
            <person name="Goraichik I."/>
            <person name="Dimitrov K.M."/>
            <person name="Suarez D.L."/>
            <person name="Swayne D.E."/>
        </authorList>
    </citation>
    <scope>NUCLEOTIDE SEQUENCE [LARGE SCALE GENOMIC DNA]</scope>
    <source>
        <strain evidence="2 3">USBA 355</strain>
    </source>
</reference>
<dbReference type="AlphaFoldDB" id="A0A1Y6CL66"/>
<feature type="region of interest" description="Disordered" evidence="1">
    <location>
        <begin position="30"/>
        <end position="51"/>
    </location>
</feature>
<dbReference type="EMBL" id="FWZX01000029">
    <property type="protein sequence ID" value="SMF70567.1"/>
    <property type="molecule type" value="Genomic_DNA"/>
</dbReference>
<evidence type="ECO:0008006" key="4">
    <source>
        <dbReference type="Google" id="ProtNLM"/>
    </source>
</evidence>
<dbReference type="STRING" id="560819.SAMN05428998_12951"/>
<evidence type="ECO:0000313" key="2">
    <source>
        <dbReference type="EMBL" id="SMF70567.1"/>
    </source>
</evidence>
<name>A0A1Y6CL66_9PROT</name>
<proteinExistence type="predicted"/>
<dbReference type="Proteomes" id="UP000192917">
    <property type="component" value="Unassembled WGS sequence"/>
</dbReference>
<dbReference type="Gene3D" id="6.10.250.3200">
    <property type="match status" value="1"/>
</dbReference>
<sequence>MHSQAAFALPYPPQVGSRLVVALARALNGRPAGPEASEALPLGRPDRADPAETRQVALALRDTCRVVAGELAARPAPRRAAPLAERLTATASQIGEVLALFDRTTEQMHRLAADALAAAPGGGPIEDGLTVVASEVGALSLQTRQAQLRVARQVEALHGAAAGPAPGGKAGAAARAAVEMDWSAPGKAAVPPQRSTTRRPEGEFSLLAWLARDAETPDQLAAGDL</sequence>
<evidence type="ECO:0000313" key="3">
    <source>
        <dbReference type="Proteomes" id="UP000192917"/>
    </source>
</evidence>
<protein>
    <recommendedName>
        <fullName evidence="4">Methyl-accepting chemotaxis protein</fullName>
    </recommendedName>
</protein>
<evidence type="ECO:0000256" key="1">
    <source>
        <dbReference type="SAM" id="MobiDB-lite"/>
    </source>
</evidence>
<dbReference type="RefSeq" id="WP_085125550.1">
    <property type="nucleotide sequence ID" value="NZ_FWZX01000029.1"/>
</dbReference>
<dbReference type="SUPFAM" id="SSF58104">
    <property type="entry name" value="Methyl-accepting chemotaxis protein (MCP) signaling domain"/>
    <property type="match status" value="1"/>
</dbReference>
<accession>A0A1Y6CL66</accession>
<keyword evidence="3" id="KW-1185">Reference proteome</keyword>
<gene>
    <name evidence="2" type="ORF">SAMN05428998_12951</name>
</gene>
<organism evidence="2 3">
    <name type="scientific">Tistlia consotensis USBA 355</name>
    <dbReference type="NCBI Taxonomy" id="560819"/>
    <lineage>
        <taxon>Bacteria</taxon>
        <taxon>Pseudomonadati</taxon>
        <taxon>Pseudomonadota</taxon>
        <taxon>Alphaproteobacteria</taxon>
        <taxon>Rhodospirillales</taxon>
        <taxon>Rhodovibrionaceae</taxon>
        <taxon>Tistlia</taxon>
    </lineage>
</organism>